<evidence type="ECO:0000313" key="3">
    <source>
        <dbReference type="Proteomes" id="UP000255177"/>
    </source>
</evidence>
<evidence type="ECO:0000259" key="1">
    <source>
        <dbReference type="Pfam" id="PF06904"/>
    </source>
</evidence>
<dbReference type="RefSeq" id="WP_115088408.1">
    <property type="nucleotide sequence ID" value="NZ_CBCSFG010000018.1"/>
</dbReference>
<dbReference type="Pfam" id="PF06904">
    <property type="entry name" value="Extensin-like_C"/>
    <property type="match status" value="1"/>
</dbReference>
<accession>A0A380T3U4</accession>
<dbReference type="AlphaFoldDB" id="A0A380T3U4"/>
<feature type="domain" description="Extensin-like C-terminal" evidence="1">
    <location>
        <begin position="60"/>
        <end position="231"/>
    </location>
</feature>
<dbReference type="InterPro" id="IPR009683">
    <property type="entry name" value="Extensin-like_C"/>
</dbReference>
<sequence length="231" mass="25725">MRKGLLVVLCLILIAVSVAAWRLGWRLPDAWNPWAALDVREPPNLLTPYKLGRLQDDPQLCEQALATSNLRYRKQADSPANAPCPLENVLRVEGSSVRLSSSFLASCPLAVAYALFERHALQPAAQRAFAQPVVQVDHLGSFACRNMYNRKNGRLSQHATANALDIAGFRLADGQRIQLLKDWPGEGVKAKFLKDLHASACDSFNTVLGPDYNAAHRNHFHLDMGFWQICR</sequence>
<gene>
    <name evidence="2" type="ORF">CCOS864_04392</name>
</gene>
<evidence type="ECO:0000313" key="2">
    <source>
        <dbReference type="EMBL" id="SUQ64922.1"/>
    </source>
</evidence>
<organism evidence="2 3">
    <name type="scientific">Pseudomonas wadenswilerensis</name>
    <dbReference type="NCBI Taxonomy" id="1785161"/>
    <lineage>
        <taxon>Bacteria</taxon>
        <taxon>Pseudomonadati</taxon>
        <taxon>Pseudomonadota</taxon>
        <taxon>Gammaproteobacteria</taxon>
        <taxon>Pseudomonadales</taxon>
        <taxon>Pseudomonadaceae</taxon>
        <taxon>Pseudomonas</taxon>
    </lineage>
</organism>
<dbReference type="Proteomes" id="UP000255177">
    <property type="component" value="Unassembled WGS sequence"/>
</dbReference>
<keyword evidence="3" id="KW-1185">Reference proteome</keyword>
<name>A0A380T3U4_9PSED</name>
<proteinExistence type="predicted"/>
<reference evidence="3" key="1">
    <citation type="submission" date="2018-07" db="EMBL/GenBank/DDBJ databases">
        <authorList>
            <person name="Blom J."/>
        </authorList>
    </citation>
    <scope>NUCLEOTIDE SEQUENCE [LARGE SCALE GENOMIC DNA]</scope>
    <source>
        <strain evidence="3">CCOS 864</strain>
    </source>
</reference>
<protein>
    <submittedName>
        <fullName evidence="2">Extensin-like family protein</fullName>
    </submittedName>
</protein>
<dbReference type="EMBL" id="UIDD01000010">
    <property type="protein sequence ID" value="SUQ64922.1"/>
    <property type="molecule type" value="Genomic_DNA"/>
</dbReference>